<organism evidence="1">
    <name type="scientific">Arundo donax</name>
    <name type="common">Giant reed</name>
    <name type="synonym">Donax arundinaceus</name>
    <dbReference type="NCBI Taxonomy" id="35708"/>
    <lineage>
        <taxon>Eukaryota</taxon>
        <taxon>Viridiplantae</taxon>
        <taxon>Streptophyta</taxon>
        <taxon>Embryophyta</taxon>
        <taxon>Tracheophyta</taxon>
        <taxon>Spermatophyta</taxon>
        <taxon>Magnoliopsida</taxon>
        <taxon>Liliopsida</taxon>
        <taxon>Poales</taxon>
        <taxon>Poaceae</taxon>
        <taxon>PACMAD clade</taxon>
        <taxon>Arundinoideae</taxon>
        <taxon>Arundineae</taxon>
        <taxon>Arundo</taxon>
    </lineage>
</organism>
<name>A0A0A9H580_ARUDO</name>
<dbReference type="EMBL" id="GBRH01165531">
    <property type="protein sequence ID" value="JAE32365.1"/>
    <property type="molecule type" value="Transcribed_RNA"/>
</dbReference>
<protein>
    <submittedName>
        <fullName evidence="1">Uncharacterized protein</fullName>
    </submittedName>
</protein>
<sequence>MSCIRNQYSANKILCALVSPITGALVMPRHMDLAHEVAS</sequence>
<accession>A0A0A9H580</accession>
<evidence type="ECO:0000313" key="1">
    <source>
        <dbReference type="EMBL" id="JAE32365.1"/>
    </source>
</evidence>
<proteinExistence type="predicted"/>
<dbReference type="AlphaFoldDB" id="A0A0A9H580"/>
<reference evidence="1" key="1">
    <citation type="submission" date="2014-09" db="EMBL/GenBank/DDBJ databases">
        <authorList>
            <person name="Magalhaes I.L.F."/>
            <person name="Oliveira U."/>
            <person name="Santos F.R."/>
            <person name="Vidigal T.H.D.A."/>
            <person name="Brescovit A.D."/>
            <person name="Santos A.J."/>
        </authorList>
    </citation>
    <scope>NUCLEOTIDE SEQUENCE</scope>
    <source>
        <tissue evidence="1">Shoot tissue taken approximately 20 cm above the soil surface</tissue>
    </source>
</reference>
<reference evidence="1" key="2">
    <citation type="journal article" date="2015" name="Data Brief">
        <title>Shoot transcriptome of the giant reed, Arundo donax.</title>
        <authorList>
            <person name="Barrero R.A."/>
            <person name="Guerrero F.D."/>
            <person name="Moolhuijzen P."/>
            <person name="Goolsby J.A."/>
            <person name="Tidwell J."/>
            <person name="Bellgard S.E."/>
            <person name="Bellgard M.I."/>
        </authorList>
    </citation>
    <scope>NUCLEOTIDE SEQUENCE</scope>
    <source>
        <tissue evidence="1">Shoot tissue taken approximately 20 cm above the soil surface</tissue>
    </source>
</reference>